<organism evidence="1 2">
    <name type="scientific">Elasticomyces elasticus</name>
    <dbReference type="NCBI Taxonomy" id="574655"/>
    <lineage>
        <taxon>Eukaryota</taxon>
        <taxon>Fungi</taxon>
        <taxon>Dikarya</taxon>
        <taxon>Ascomycota</taxon>
        <taxon>Pezizomycotina</taxon>
        <taxon>Dothideomycetes</taxon>
        <taxon>Dothideomycetidae</taxon>
        <taxon>Mycosphaerellales</taxon>
        <taxon>Teratosphaeriaceae</taxon>
        <taxon>Elasticomyces</taxon>
    </lineage>
</organism>
<evidence type="ECO:0008006" key="3">
    <source>
        <dbReference type="Google" id="ProtNLM"/>
    </source>
</evidence>
<dbReference type="AlphaFoldDB" id="A0AAN7ZMH6"/>
<name>A0AAN7ZMH6_9PEZI</name>
<gene>
    <name evidence="1" type="ORF">LTR97_008466</name>
</gene>
<comment type="caution">
    <text evidence="1">The sequence shown here is derived from an EMBL/GenBank/DDBJ whole genome shotgun (WGS) entry which is preliminary data.</text>
</comment>
<dbReference type="PANTHER" id="PTHR48420:SF1">
    <property type="entry name" value="NON-HAEM DIOXYGENASE N-TERMINAL DOMAIN-CONTAINING PROTEIN"/>
    <property type="match status" value="1"/>
</dbReference>
<sequence>MRRTTTEEGPSTISVSLHDLQNDSVSLETLEQAFGPASLGIILVRDLPAEYLELRHKLLSYSSYLANLPEETLAKVEKPETHYSVGWSCGKETLANGRYDTLKGSYYAQPMHNPELEAKARELYPDSVVMVSPNVWPDDAILPGFEKLFEQLCHLIVDTAALVARSCDRYGVAKLDGYRDGTLENIVRTSVSTQARLLHYFPAPPAALRDERPDSATTTDDDWCATHTDLGALTGLTSQMFVDEAAHRPVVELDGSHHLPSLTELESHPDPKTGLWIKDRTGQSTQVHIPRDCLAFQTGQTLELLTRGKFKAVPHFVRGSTSDKAGNIARNTLAVFTQPNLWTMVDETRDFATLAQSVLGATV</sequence>
<evidence type="ECO:0000313" key="1">
    <source>
        <dbReference type="EMBL" id="KAK5696046.1"/>
    </source>
</evidence>
<reference evidence="1" key="1">
    <citation type="submission" date="2023-08" db="EMBL/GenBank/DDBJ databases">
        <title>Black Yeasts Isolated from many extreme environments.</title>
        <authorList>
            <person name="Coleine C."/>
            <person name="Stajich J.E."/>
            <person name="Selbmann L."/>
        </authorList>
    </citation>
    <scope>NUCLEOTIDE SEQUENCE</scope>
    <source>
        <strain evidence="1">CCFEE 5810</strain>
    </source>
</reference>
<proteinExistence type="predicted"/>
<dbReference type="Gene3D" id="2.60.120.330">
    <property type="entry name" value="B-lactam Antibiotic, Isopenicillin N Synthase, Chain"/>
    <property type="match status" value="1"/>
</dbReference>
<dbReference type="PANTHER" id="PTHR48420">
    <property type="entry name" value="NON-HAEM DIOXYGENASE N-TERMINAL DOMAIN-CONTAINING PROTEIN"/>
    <property type="match status" value="1"/>
</dbReference>
<dbReference type="InterPro" id="IPR027443">
    <property type="entry name" value="IPNS-like_sf"/>
</dbReference>
<dbReference type="SUPFAM" id="SSF51197">
    <property type="entry name" value="Clavaminate synthase-like"/>
    <property type="match status" value="1"/>
</dbReference>
<accession>A0AAN7ZMH6</accession>
<dbReference type="Proteomes" id="UP001310594">
    <property type="component" value="Unassembled WGS sequence"/>
</dbReference>
<protein>
    <recommendedName>
        <fullName evidence="3">Clavaminate synthase-like protein</fullName>
    </recommendedName>
</protein>
<dbReference type="EMBL" id="JAVRQU010000013">
    <property type="protein sequence ID" value="KAK5696046.1"/>
    <property type="molecule type" value="Genomic_DNA"/>
</dbReference>
<evidence type="ECO:0000313" key="2">
    <source>
        <dbReference type="Proteomes" id="UP001310594"/>
    </source>
</evidence>